<dbReference type="EMBL" id="CP049933">
    <property type="protein sequence ID" value="QIM19308.1"/>
    <property type="molecule type" value="Genomic_DNA"/>
</dbReference>
<keyword evidence="3" id="KW-1185">Reference proteome</keyword>
<feature type="transmembrane region" description="Helical" evidence="1">
    <location>
        <begin position="26"/>
        <end position="47"/>
    </location>
</feature>
<reference evidence="2 3" key="1">
    <citation type="submission" date="2020-03" db="EMBL/GenBank/DDBJ databases">
        <title>Leucobacter sp. nov., isolated from beetles.</title>
        <authorList>
            <person name="Hyun D.-W."/>
            <person name="Bae J.-W."/>
        </authorList>
    </citation>
    <scope>NUCLEOTIDE SEQUENCE [LARGE SCALE GENOMIC DNA]</scope>
    <source>
        <strain evidence="2 3">HDW9A</strain>
    </source>
</reference>
<keyword evidence="1" id="KW-0472">Membrane</keyword>
<evidence type="ECO:0000313" key="3">
    <source>
        <dbReference type="Proteomes" id="UP000503441"/>
    </source>
</evidence>
<accession>A0ABX6JYL2</accession>
<gene>
    <name evidence="2" type="ORF">G7066_13350</name>
</gene>
<feature type="transmembrane region" description="Helical" evidence="1">
    <location>
        <begin position="83"/>
        <end position="102"/>
    </location>
</feature>
<dbReference type="RefSeq" id="WP_166331551.1">
    <property type="nucleotide sequence ID" value="NZ_CP049933.1"/>
</dbReference>
<keyword evidence="1" id="KW-0812">Transmembrane</keyword>
<proteinExistence type="predicted"/>
<feature type="transmembrane region" description="Helical" evidence="1">
    <location>
        <begin position="109"/>
        <end position="131"/>
    </location>
</feature>
<name>A0ABX6JYL2_9MICO</name>
<protein>
    <submittedName>
        <fullName evidence="2">Uncharacterized protein</fullName>
    </submittedName>
</protein>
<evidence type="ECO:0000256" key="1">
    <source>
        <dbReference type="SAM" id="Phobius"/>
    </source>
</evidence>
<feature type="transmembrane region" description="Helical" evidence="1">
    <location>
        <begin position="59"/>
        <end position="77"/>
    </location>
</feature>
<sequence length="200" mass="21587">MLGAAAALLILQQVKVSDLGGSLKVAVGAGVLLVFLVFCAAMVISLWPTSRSKNREAAIWIIAGVLVASPFLLIGPFGPRNFYVTVACFLVGVFIVLAPTLNRLGRVRYAATTILVMVSIAASSLMGVMAVNKVVDVKNKISAEQQKSAGEEEIHLRSYPFTSLIHRALEGKAYAVSLQEYSCDEERICKVTKRVKVVFE</sequence>
<keyword evidence="1" id="KW-1133">Transmembrane helix</keyword>
<evidence type="ECO:0000313" key="2">
    <source>
        <dbReference type="EMBL" id="QIM19308.1"/>
    </source>
</evidence>
<dbReference type="Proteomes" id="UP000503441">
    <property type="component" value="Chromosome"/>
</dbReference>
<organism evidence="2 3">
    <name type="scientific">Leucobacter coleopterorum</name>
    <dbReference type="NCBI Taxonomy" id="2714933"/>
    <lineage>
        <taxon>Bacteria</taxon>
        <taxon>Bacillati</taxon>
        <taxon>Actinomycetota</taxon>
        <taxon>Actinomycetes</taxon>
        <taxon>Micrococcales</taxon>
        <taxon>Microbacteriaceae</taxon>
        <taxon>Leucobacter</taxon>
    </lineage>
</organism>